<dbReference type="RefSeq" id="WP_212816535.1">
    <property type="nucleotide sequence ID" value="NZ_AP023359.1"/>
</dbReference>
<dbReference type="AlphaFoldDB" id="A0A810N3L1"/>
<dbReference type="Proteomes" id="UP000680866">
    <property type="component" value="Chromosome"/>
</dbReference>
<evidence type="ECO:0000313" key="2">
    <source>
        <dbReference type="Proteomes" id="UP000680866"/>
    </source>
</evidence>
<gene>
    <name evidence="1" type="ORF">Prubr_41850</name>
</gene>
<keyword evidence="2" id="KW-1185">Reference proteome</keyword>
<dbReference type="SUPFAM" id="SSF57938">
    <property type="entry name" value="DnaJ/Hsp40 cysteine-rich domain"/>
    <property type="match status" value="1"/>
</dbReference>
<name>A0A810N3L1_9ACTN</name>
<sequence>MAERERGESGRTPCHTCLGAGRVLRWAVMDGRTREVWTTCPTCSGPSAVVKGPD</sequence>
<accession>A0A810N3L1</accession>
<proteinExistence type="predicted"/>
<dbReference type="EMBL" id="AP023359">
    <property type="protein sequence ID" value="BCJ67164.1"/>
    <property type="molecule type" value="Genomic_DNA"/>
</dbReference>
<organism evidence="1 2">
    <name type="scientific">Polymorphospora rubra</name>
    <dbReference type="NCBI Taxonomy" id="338584"/>
    <lineage>
        <taxon>Bacteria</taxon>
        <taxon>Bacillati</taxon>
        <taxon>Actinomycetota</taxon>
        <taxon>Actinomycetes</taxon>
        <taxon>Micromonosporales</taxon>
        <taxon>Micromonosporaceae</taxon>
        <taxon>Polymorphospora</taxon>
    </lineage>
</organism>
<dbReference type="KEGG" id="pry:Prubr_41850"/>
<protein>
    <submittedName>
        <fullName evidence="1">Uncharacterized protein</fullName>
    </submittedName>
</protein>
<reference evidence="1" key="1">
    <citation type="submission" date="2020-08" db="EMBL/GenBank/DDBJ databases">
        <title>Whole genome shotgun sequence of Polymorphospora rubra NBRC 101157.</title>
        <authorList>
            <person name="Komaki H."/>
            <person name="Tamura T."/>
        </authorList>
    </citation>
    <scope>NUCLEOTIDE SEQUENCE</scope>
    <source>
        <strain evidence="1">NBRC 101157</strain>
    </source>
</reference>
<evidence type="ECO:0000313" key="1">
    <source>
        <dbReference type="EMBL" id="BCJ67164.1"/>
    </source>
</evidence>
<dbReference type="InterPro" id="IPR036410">
    <property type="entry name" value="HSP_DnaJ_Cys-rich_dom_sf"/>
</dbReference>